<dbReference type="AlphaFoldDB" id="A0A1W1ZTC6"/>
<dbReference type="EMBL" id="FWXR01000003">
    <property type="protein sequence ID" value="SMC51719.1"/>
    <property type="molecule type" value="Genomic_DNA"/>
</dbReference>
<accession>A0A1W1ZTC6</accession>
<dbReference type="RefSeq" id="WP_084408952.1">
    <property type="nucleotide sequence ID" value="NZ_FWXR01000003.1"/>
</dbReference>
<dbReference type="Proteomes" id="UP000192656">
    <property type="component" value="Unassembled WGS sequence"/>
</dbReference>
<sequence>MAIKYEKYDRLASRAVDKLYGEPSTILPMTAAAANGRAARDPDREPHEAKGVFDRKAADAAVQFGSRGPGRGNDLNTTANGVKMTFSVDRAELVDEAGNEVPVRVGDVIELTDRPGSPKYRIARVLPGNSVRVDLELEVIHAS</sequence>
<reference evidence="1 2" key="1">
    <citation type="submission" date="2017-04" db="EMBL/GenBank/DDBJ databases">
        <authorList>
            <person name="Afonso C.L."/>
            <person name="Miller P.J."/>
            <person name="Scott M.A."/>
            <person name="Spackman E."/>
            <person name="Goraichik I."/>
            <person name="Dimitrov K.M."/>
            <person name="Suarez D.L."/>
            <person name="Swayne D.E."/>
        </authorList>
    </citation>
    <scope>NUCLEOTIDE SEQUENCE [LARGE SCALE GENOMIC DNA]</scope>
    <source>
        <strain evidence="1 2">CGMCC 1.10972</strain>
    </source>
</reference>
<protein>
    <submittedName>
        <fullName evidence="1">Uncharacterized protein</fullName>
    </submittedName>
</protein>
<keyword evidence="2" id="KW-1185">Reference proteome</keyword>
<name>A0A1W1ZTC6_9HYPH</name>
<organism evidence="1 2">
    <name type="scientific">Fulvimarina manganoxydans</name>
    <dbReference type="NCBI Taxonomy" id="937218"/>
    <lineage>
        <taxon>Bacteria</taxon>
        <taxon>Pseudomonadati</taxon>
        <taxon>Pseudomonadota</taxon>
        <taxon>Alphaproteobacteria</taxon>
        <taxon>Hyphomicrobiales</taxon>
        <taxon>Aurantimonadaceae</taxon>
        <taxon>Fulvimarina</taxon>
    </lineage>
</organism>
<evidence type="ECO:0000313" key="2">
    <source>
        <dbReference type="Proteomes" id="UP000192656"/>
    </source>
</evidence>
<evidence type="ECO:0000313" key="1">
    <source>
        <dbReference type="EMBL" id="SMC51719.1"/>
    </source>
</evidence>
<dbReference type="OrthoDB" id="7999216at2"/>
<dbReference type="STRING" id="937218.SAMN06297251_103122"/>
<gene>
    <name evidence="1" type="ORF">SAMN06297251_103122</name>
</gene>
<proteinExistence type="predicted"/>